<comment type="caution">
    <text evidence="3">The sequence shown here is derived from an EMBL/GenBank/DDBJ whole genome shotgun (WGS) entry which is preliminary data.</text>
</comment>
<dbReference type="OrthoDB" id="10042438at2759"/>
<organism evidence="3 6">
    <name type="scientific">Adineta ricciae</name>
    <name type="common">Rotifer</name>
    <dbReference type="NCBI Taxonomy" id="249248"/>
    <lineage>
        <taxon>Eukaryota</taxon>
        <taxon>Metazoa</taxon>
        <taxon>Spiralia</taxon>
        <taxon>Gnathifera</taxon>
        <taxon>Rotifera</taxon>
        <taxon>Eurotatoria</taxon>
        <taxon>Bdelloidea</taxon>
        <taxon>Adinetida</taxon>
        <taxon>Adinetidae</taxon>
        <taxon>Adineta</taxon>
    </lineage>
</organism>
<keyword evidence="5" id="KW-1185">Reference proteome</keyword>
<protein>
    <submittedName>
        <fullName evidence="3">Uncharacterized protein</fullName>
    </submittedName>
</protein>
<dbReference type="EMBL" id="CAJNOJ010000076">
    <property type="protein sequence ID" value="CAF1045617.1"/>
    <property type="molecule type" value="Genomic_DNA"/>
</dbReference>
<evidence type="ECO:0000313" key="4">
    <source>
        <dbReference type="EMBL" id="CAF1673439.1"/>
    </source>
</evidence>
<name>A0A814K7L6_ADIRI</name>
<keyword evidence="2" id="KW-1133">Transmembrane helix</keyword>
<evidence type="ECO:0000313" key="3">
    <source>
        <dbReference type="EMBL" id="CAF1045617.1"/>
    </source>
</evidence>
<proteinExistence type="predicted"/>
<keyword evidence="2" id="KW-0812">Transmembrane</keyword>
<sequence length="142" mass="16061">MDLFAVILITITAVTICGICLFIFVCAFQPRLLRKLHGRASRTYQETDSTVSSEKIEETLSLKSLDLASTSASTHNPERDKKAYLKALEQSLRTGKPIQDPEDDDPIHDRTASRLNPLNFLSRFINKHIRRKTTNNDNNSNS</sequence>
<accession>A0A814K7L6</accession>
<feature type="transmembrane region" description="Helical" evidence="2">
    <location>
        <begin position="6"/>
        <end position="28"/>
    </location>
</feature>
<evidence type="ECO:0000256" key="1">
    <source>
        <dbReference type="SAM" id="MobiDB-lite"/>
    </source>
</evidence>
<evidence type="ECO:0000313" key="5">
    <source>
        <dbReference type="Proteomes" id="UP000663828"/>
    </source>
</evidence>
<reference evidence="3" key="1">
    <citation type="submission" date="2021-02" db="EMBL/GenBank/DDBJ databases">
        <authorList>
            <person name="Nowell W R."/>
        </authorList>
    </citation>
    <scope>NUCLEOTIDE SEQUENCE</scope>
</reference>
<dbReference type="Proteomes" id="UP000663828">
    <property type="component" value="Unassembled WGS sequence"/>
</dbReference>
<dbReference type="AlphaFoldDB" id="A0A814K7L6"/>
<gene>
    <name evidence="3" type="ORF">EDS130_LOCUS17161</name>
    <name evidence="4" type="ORF">XAT740_LOCUS59136</name>
</gene>
<feature type="region of interest" description="Disordered" evidence="1">
    <location>
        <begin position="93"/>
        <end position="112"/>
    </location>
</feature>
<keyword evidence="2" id="KW-0472">Membrane</keyword>
<evidence type="ECO:0000313" key="6">
    <source>
        <dbReference type="Proteomes" id="UP000663852"/>
    </source>
</evidence>
<dbReference type="Proteomes" id="UP000663852">
    <property type="component" value="Unassembled WGS sequence"/>
</dbReference>
<evidence type="ECO:0000256" key="2">
    <source>
        <dbReference type="SAM" id="Phobius"/>
    </source>
</evidence>
<dbReference type="EMBL" id="CAJNOR010013462">
    <property type="protein sequence ID" value="CAF1673439.1"/>
    <property type="molecule type" value="Genomic_DNA"/>
</dbReference>